<feature type="transmembrane region" description="Helical" evidence="11">
    <location>
        <begin position="190"/>
        <end position="211"/>
    </location>
</feature>
<keyword evidence="7" id="KW-0547">Nucleotide-binding</keyword>
<comment type="subcellular location">
    <subcellularLocation>
        <location evidence="2">Cell membrane</location>
        <topology evidence="2">Multi-pass membrane protein</topology>
    </subcellularLocation>
</comment>
<keyword evidence="9" id="KW-0067">ATP-binding</keyword>
<feature type="transmembrane region" description="Helical" evidence="11">
    <location>
        <begin position="77"/>
        <end position="97"/>
    </location>
</feature>
<evidence type="ECO:0000313" key="14">
    <source>
        <dbReference type="Proteomes" id="UP000639859"/>
    </source>
</evidence>
<feature type="transmembrane region" description="Helical" evidence="11">
    <location>
        <begin position="50"/>
        <end position="71"/>
    </location>
</feature>
<evidence type="ECO:0000259" key="12">
    <source>
        <dbReference type="PROSITE" id="PS50109"/>
    </source>
</evidence>
<dbReference type="CDD" id="cd00082">
    <property type="entry name" value="HisKA"/>
    <property type="match status" value="1"/>
</dbReference>
<evidence type="ECO:0000256" key="11">
    <source>
        <dbReference type="SAM" id="Phobius"/>
    </source>
</evidence>
<accession>A0ABS0T371</accession>
<dbReference type="InterPro" id="IPR036097">
    <property type="entry name" value="HisK_dim/P_sf"/>
</dbReference>
<dbReference type="PANTHER" id="PTHR44936">
    <property type="entry name" value="SENSOR PROTEIN CREC"/>
    <property type="match status" value="1"/>
</dbReference>
<dbReference type="InterPro" id="IPR004358">
    <property type="entry name" value="Sig_transdc_His_kin-like_C"/>
</dbReference>
<dbReference type="InterPro" id="IPR050980">
    <property type="entry name" value="2C_sensor_his_kinase"/>
</dbReference>
<dbReference type="Proteomes" id="UP000639859">
    <property type="component" value="Unassembled WGS sequence"/>
</dbReference>
<keyword evidence="6" id="KW-0808">Transferase</keyword>
<dbReference type="GO" id="GO:0016301">
    <property type="term" value="F:kinase activity"/>
    <property type="evidence" value="ECO:0007669"/>
    <property type="project" value="UniProtKB-KW"/>
</dbReference>
<reference evidence="13 14" key="1">
    <citation type="submission" date="2020-11" db="EMBL/GenBank/DDBJ databases">
        <title>genome sequence of strain KACC 18849.</title>
        <authorList>
            <person name="Gao J."/>
            <person name="Zhang X."/>
        </authorList>
    </citation>
    <scope>NUCLEOTIDE SEQUENCE [LARGE SCALE GENOMIC DNA]</scope>
    <source>
        <strain evidence="13 14">KACC 18849</strain>
    </source>
</reference>
<evidence type="ECO:0000256" key="7">
    <source>
        <dbReference type="ARBA" id="ARBA00022741"/>
    </source>
</evidence>
<keyword evidence="4" id="KW-1003">Cell membrane</keyword>
<feature type="transmembrane region" description="Helical" evidence="11">
    <location>
        <begin position="157"/>
        <end position="175"/>
    </location>
</feature>
<keyword evidence="11" id="KW-0812">Transmembrane</keyword>
<evidence type="ECO:0000256" key="3">
    <source>
        <dbReference type="ARBA" id="ARBA00012438"/>
    </source>
</evidence>
<sequence length="467" mass="49746">MADASFKDAPKKSSYDGLDRPDGGAAQDSDDWSWAGPGLRRGRLRVRTLLAQRWLTVAAQSVTVLFCGLVLDVQVPYALCFSLIALSAWLNVLIGLASTGQRMARDVEATAQIAFDILQLAGMLYLTGGVFNPFSLLLIAPVTLAAATLPARYAFGLGILAIIVSIVLAFLYMPLPTASGVPATPRPEGIVVAAIVAARVLGIVVTGLYAWQAATESARMELALNVTETVLAREQRLSALGALAAAAAHELGTPLATISVVAREMARGAPDEQTREDAELLIGQAARCREILQRLTEMPEAQDAVHERMSLTQLVHEIIEPHMIHGVRVEAVVNGPSGESAPDVWRRAEVIHALTSIVENAVDFARSEVIVIARFDARSILIEVRDDGPGFSPEVLAKLGEPYVTSRPGAEGSRTGHIGMGLGFFIAKTLLERTGAAVDFRNGRRGGAVVAARWPRPAMEAPGFIGV</sequence>
<evidence type="ECO:0000256" key="10">
    <source>
        <dbReference type="SAM" id="MobiDB-lite"/>
    </source>
</evidence>
<feature type="domain" description="Histidine kinase" evidence="12">
    <location>
        <begin position="246"/>
        <end position="458"/>
    </location>
</feature>
<dbReference type="SMART" id="SM00387">
    <property type="entry name" value="HATPase_c"/>
    <property type="match status" value="1"/>
</dbReference>
<dbReference type="InterPro" id="IPR005467">
    <property type="entry name" value="His_kinase_dom"/>
</dbReference>
<dbReference type="NCBIfam" id="NF033792">
    <property type="entry name" value="ActS_PrrB_HisK"/>
    <property type="match status" value="1"/>
</dbReference>
<keyword evidence="11" id="KW-1133">Transmembrane helix</keyword>
<evidence type="ECO:0000256" key="9">
    <source>
        <dbReference type="ARBA" id="ARBA00022840"/>
    </source>
</evidence>
<dbReference type="PROSITE" id="PS50109">
    <property type="entry name" value="HIS_KIN"/>
    <property type="match status" value="1"/>
</dbReference>
<proteinExistence type="predicted"/>
<dbReference type="PANTHER" id="PTHR44936:SF10">
    <property type="entry name" value="SENSOR PROTEIN RSTB"/>
    <property type="match status" value="1"/>
</dbReference>
<dbReference type="InterPro" id="IPR036890">
    <property type="entry name" value="HATPase_C_sf"/>
</dbReference>
<dbReference type="Gene3D" id="3.30.565.10">
    <property type="entry name" value="Histidine kinase-like ATPase, C-terminal domain"/>
    <property type="match status" value="1"/>
</dbReference>
<organism evidence="13 14">
    <name type="scientific">Caulobacter hibisci</name>
    <dbReference type="NCBI Taxonomy" id="2035993"/>
    <lineage>
        <taxon>Bacteria</taxon>
        <taxon>Pseudomonadati</taxon>
        <taxon>Pseudomonadota</taxon>
        <taxon>Alphaproteobacteria</taxon>
        <taxon>Caulobacterales</taxon>
        <taxon>Caulobacteraceae</taxon>
        <taxon>Caulobacter</taxon>
    </lineage>
</organism>
<evidence type="ECO:0000313" key="13">
    <source>
        <dbReference type="EMBL" id="MBI1686336.1"/>
    </source>
</evidence>
<keyword evidence="14" id="KW-1185">Reference proteome</keyword>
<dbReference type="InterPro" id="IPR003594">
    <property type="entry name" value="HATPase_dom"/>
</dbReference>
<evidence type="ECO:0000256" key="5">
    <source>
        <dbReference type="ARBA" id="ARBA00022553"/>
    </source>
</evidence>
<keyword evidence="11" id="KW-0472">Membrane</keyword>
<dbReference type="PRINTS" id="PR00344">
    <property type="entry name" value="BCTRLSENSOR"/>
</dbReference>
<dbReference type="InterPro" id="IPR047770">
    <property type="entry name" value="RegB"/>
</dbReference>
<dbReference type="SUPFAM" id="SSF47384">
    <property type="entry name" value="Homodimeric domain of signal transducing histidine kinase"/>
    <property type="match status" value="1"/>
</dbReference>
<evidence type="ECO:0000256" key="4">
    <source>
        <dbReference type="ARBA" id="ARBA00022475"/>
    </source>
</evidence>
<dbReference type="SUPFAM" id="SSF55874">
    <property type="entry name" value="ATPase domain of HSP90 chaperone/DNA topoisomerase II/histidine kinase"/>
    <property type="match status" value="1"/>
</dbReference>
<evidence type="ECO:0000256" key="6">
    <source>
        <dbReference type="ARBA" id="ARBA00022679"/>
    </source>
</evidence>
<dbReference type="Pfam" id="PF00512">
    <property type="entry name" value="HisKA"/>
    <property type="match status" value="1"/>
</dbReference>
<feature type="compositionally biased region" description="Basic and acidic residues" evidence="10">
    <location>
        <begin position="1"/>
        <end position="22"/>
    </location>
</feature>
<gene>
    <name evidence="13" type="ORF">I4Q42_21920</name>
</gene>
<comment type="catalytic activity">
    <reaction evidence="1">
        <text>ATP + protein L-histidine = ADP + protein N-phospho-L-histidine.</text>
        <dbReference type="EC" id="2.7.13.3"/>
    </reaction>
</comment>
<dbReference type="SMART" id="SM00388">
    <property type="entry name" value="HisKA"/>
    <property type="match status" value="1"/>
</dbReference>
<name>A0ABS0T371_9CAUL</name>
<dbReference type="RefSeq" id="WP_198578230.1">
    <property type="nucleotide sequence ID" value="NZ_JADWOX010000021.1"/>
</dbReference>
<comment type="caution">
    <text evidence="13">The sequence shown here is derived from an EMBL/GenBank/DDBJ whole genome shotgun (WGS) entry which is preliminary data.</text>
</comment>
<evidence type="ECO:0000256" key="8">
    <source>
        <dbReference type="ARBA" id="ARBA00022777"/>
    </source>
</evidence>
<keyword evidence="8 13" id="KW-0418">Kinase</keyword>
<dbReference type="EC" id="2.7.13.3" evidence="3"/>
<dbReference type="EMBL" id="JADWOX010000021">
    <property type="protein sequence ID" value="MBI1686336.1"/>
    <property type="molecule type" value="Genomic_DNA"/>
</dbReference>
<dbReference type="Gene3D" id="1.10.287.130">
    <property type="match status" value="1"/>
</dbReference>
<dbReference type="InterPro" id="IPR003661">
    <property type="entry name" value="HisK_dim/P_dom"/>
</dbReference>
<evidence type="ECO:0000256" key="2">
    <source>
        <dbReference type="ARBA" id="ARBA00004651"/>
    </source>
</evidence>
<keyword evidence="5" id="KW-0597">Phosphoprotein</keyword>
<evidence type="ECO:0000256" key="1">
    <source>
        <dbReference type="ARBA" id="ARBA00000085"/>
    </source>
</evidence>
<dbReference type="Pfam" id="PF02518">
    <property type="entry name" value="HATPase_c"/>
    <property type="match status" value="1"/>
</dbReference>
<feature type="region of interest" description="Disordered" evidence="10">
    <location>
        <begin position="1"/>
        <end position="31"/>
    </location>
</feature>
<protein>
    <recommendedName>
        <fullName evidence="3">histidine kinase</fullName>
        <ecNumber evidence="3">2.7.13.3</ecNumber>
    </recommendedName>
</protein>